<proteinExistence type="predicted"/>
<gene>
    <name evidence="3" type="ORF">F0562_006466</name>
</gene>
<protein>
    <recommendedName>
        <fullName evidence="2">Integrase catalytic domain-containing protein</fullName>
    </recommendedName>
</protein>
<dbReference type="OrthoDB" id="1703812at2759"/>
<dbReference type="Gene3D" id="3.30.420.10">
    <property type="entry name" value="Ribonuclease H-like superfamily/Ribonuclease H"/>
    <property type="match status" value="1"/>
</dbReference>
<evidence type="ECO:0000313" key="4">
    <source>
        <dbReference type="Proteomes" id="UP000325577"/>
    </source>
</evidence>
<evidence type="ECO:0000313" key="3">
    <source>
        <dbReference type="EMBL" id="KAA8531817.1"/>
    </source>
</evidence>
<feature type="domain" description="Integrase catalytic" evidence="2">
    <location>
        <begin position="204"/>
        <end position="306"/>
    </location>
</feature>
<dbReference type="Gene3D" id="4.10.60.10">
    <property type="entry name" value="Zinc finger, CCHC-type"/>
    <property type="match status" value="1"/>
</dbReference>
<evidence type="ECO:0000256" key="1">
    <source>
        <dbReference type="SAM" id="MobiDB-lite"/>
    </source>
</evidence>
<dbReference type="Pfam" id="PF00665">
    <property type="entry name" value="rve"/>
    <property type="match status" value="1"/>
</dbReference>
<dbReference type="AlphaFoldDB" id="A0A5J5AR10"/>
<dbReference type="Proteomes" id="UP000325577">
    <property type="component" value="Linkage Group LG2"/>
</dbReference>
<name>A0A5J5AR10_9ASTE</name>
<feature type="region of interest" description="Disordered" evidence="1">
    <location>
        <begin position="317"/>
        <end position="337"/>
    </location>
</feature>
<dbReference type="InterPro" id="IPR039537">
    <property type="entry name" value="Retrotran_Ty1/copia-like"/>
</dbReference>
<dbReference type="PROSITE" id="PS50994">
    <property type="entry name" value="INTEGRASE"/>
    <property type="match status" value="1"/>
</dbReference>
<dbReference type="InterPro" id="IPR012337">
    <property type="entry name" value="RNaseH-like_sf"/>
</dbReference>
<sequence>MEMGESAMLAMQGKNKPQANKKGKGKEKLAPQADIKKDPVCFFYKKKGHVKKDCPKFQKWLEKKGNQLSLVCYESNMVDVVYNSWWIDSGSTIHISNSLQDTSFSLIYESEIVGVGTMCDGLFCINLQNDATYNAMHVHTGIKRCVVNEDSSTLWHRRLGHISIERIKRLVNDGVLSTHDFTDFETCVDCIKGKQTNKSTKGAIRSSHILEIIHTDICSPDMDSHGQKYFISFIDDYSRYMYLYLLHNKNEALDAFKVFKAEVEKQCGKQIKIVRSDRGVEFYGRYTEDGQAHGPFARIVESKNAKFLENDLISGRDHSRNTFSENDHSDNQPSISSNRLIVVHNTPSVQIGVEQPIIEVPQVADNIQVGQGVQELPIPEQPVEPHLPQEDIGAALRRSTRTKKSAIPSDYVVYLQETDYDIEIEDCPESFS</sequence>
<dbReference type="PANTHER" id="PTHR42648">
    <property type="entry name" value="TRANSPOSASE, PUTATIVE-RELATED"/>
    <property type="match status" value="1"/>
</dbReference>
<dbReference type="PANTHER" id="PTHR42648:SF28">
    <property type="entry name" value="TRANSPOSON-ENCODED PROTEIN WITH RIBONUCLEASE H-LIKE AND RETROVIRUS ZINC FINGER-LIKE DOMAINS"/>
    <property type="match status" value="1"/>
</dbReference>
<dbReference type="InterPro" id="IPR036397">
    <property type="entry name" value="RNaseH_sf"/>
</dbReference>
<dbReference type="SUPFAM" id="SSF57756">
    <property type="entry name" value="Retrovirus zinc finger-like domains"/>
    <property type="match status" value="1"/>
</dbReference>
<dbReference type="SUPFAM" id="SSF53098">
    <property type="entry name" value="Ribonuclease H-like"/>
    <property type="match status" value="1"/>
</dbReference>
<dbReference type="GO" id="GO:0008270">
    <property type="term" value="F:zinc ion binding"/>
    <property type="evidence" value="ECO:0007669"/>
    <property type="project" value="InterPro"/>
</dbReference>
<dbReference type="EMBL" id="CM018043">
    <property type="protein sequence ID" value="KAA8531817.1"/>
    <property type="molecule type" value="Genomic_DNA"/>
</dbReference>
<dbReference type="InterPro" id="IPR001584">
    <property type="entry name" value="Integrase_cat-core"/>
</dbReference>
<dbReference type="GO" id="GO:0003676">
    <property type="term" value="F:nucleic acid binding"/>
    <property type="evidence" value="ECO:0007669"/>
    <property type="project" value="InterPro"/>
</dbReference>
<feature type="region of interest" description="Disordered" evidence="1">
    <location>
        <begin position="1"/>
        <end position="30"/>
    </location>
</feature>
<dbReference type="Pfam" id="PF13976">
    <property type="entry name" value="gag_pre-integrs"/>
    <property type="match status" value="1"/>
</dbReference>
<dbReference type="InterPro" id="IPR036875">
    <property type="entry name" value="Znf_CCHC_sf"/>
</dbReference>
<dbReference type="GO" id="GO:0015074">
    <property type="term" value="P:DNA integration"/>
    <property type="evidence" value="ECO:0007669"/>
    <property type="project" value="InterPro"/>
</dbReference>
<dbReference type="InterPro" id="IPR025724">
    <property type="entry name" value="GAG-pre-integrase_dom"/>
</dbReference>
<accession>A0A5J5AR10</accession>
<evidence type="ECO:0000259" key="2">
    <source>
        <dbReference type="PROSITE" id="PS50994"/>
    </source>
</evidence>
<keyword evidence="4" id="KW-1185">Reference proteome</keyword>
<reference evidence="3 4" key="1">
    <citation type="submission" date="2019-09" db="EMBL/GenBank/DDBJ databases">
        <title>A chromosome-level genome assembly of the Chinese tupelo Nyssa sinensis.</title>
        <authorList>
            <person name="Yang X."/>
            <person name="Kang M."/>
            <person name="Yang Y."/>
            <person name="Xiong H."/>
            <person name="Wang M."/>
            <person name="Zhang Z."/>
            <person name="Wang Z."/>
            <person name="Wu H."/>
            <person name="Ma T."/>
            <person name="Liu J."/>
            <person name="Xi Z."/>
        </authorList>
    </citation>
    <scope>NUCLEOTIDE SEQUENCE [LARGE SCALE GENOMIC DNA]</scope>
    <source>
        <strain evidence="3">J267</strain>
        <tissue evidence="3">Leaf</tissue>
    </source>
</reference>
<organism evidence="3 4">
    <name type="scientific">Nyssa sinensis</name>
    <dbReference type="NCBI Taxonomy" id="561372"/>
    <lineage>
        <taxon>Eukaryota</taxon>
        <taxon>Viridiplantae</taxon>
        <taxon>Streptophyta</taxon>
        <taxon>Embryophyta</taxon>
        <taxon>Tracheophyta</taxon>
        <taxon>Spermatophyta</taxon>
        <taxon>Magnoliopsida</taxon>
        <taxon>eudicotyledons</taxon>
        <taxon>Gunneridae</taxon>
        <taxon>Pentapetalae</taxon>
        <taxon>asterids</taxon>
        <taxon>Cornales</taxon>
        <taxon>Nyssaceae</taxon>
        <taxon>Nyssa</taxon>
    </lineage>
</organism>
<feature type="compositionally biased region" description="Basic and acidic residues" evidence="1">
    <location>
        <begin position="317"/>
        <end position="330"/>
    </location>
</feature>